<comment type="caution">
    <text evidence="1">The sequence shown here is derived from an EMBL/GenBank/DDBJ whole genome shotgun (WGS) entry which is preliminary data.</text>
</comment>
<dbReference type="PANTHER" id="PTHR36310:SF1">
    <property type="entry name" value="CYCLIN-DEPENDENT PROTEIN KINASE INHIBITOR SMR11"/>
    <property type="match status" value="1"/>
</dbReference>
<sequence>MLMDSEALKDFSFDKIGASESDEMEIIEMGSLIKLEEVASGGQEVCRRAPSIGCNYYSEGCDGAFIELIDGMEVCPATPSPDSESLDLSFSSDQSEEREAVSIAQTPLQNTFDPFAPAKEDLAVAPMKKTLKRIQIPHLRKLKFYEFLDSTHIECHVPEEGHLSELLSQSFFELIVSCQLQEISANNLLHHEQHSKYPNTPLSLPLLTGVAETCPPAPKREPARSTKLDPGICRQLDFPDDDMAG</sequence>
<accession>A0A8J5I1P6</accession>
<name>A0A8J5I1P6_ZINOF</name>
<dbReference type="InterPro" id="IPR038971">
    <property type="entry name" value="SMR11/SMR16"/>
</dbReference>
<organism evidence="1 2">
    <name type="scientific">Zingiber officinale</name>
    <name type="common">Ginger</name>
    <name type="synonym">Amomum zingiber</name>
    <dbReference type="NCBI Taxonomy" id="94328"/>
    <lineage>
        <taxon>Eukaryota</taxon>
        <taxon>Viridiplantae</taxon>
        <taxon>Streptophyta</taxon>
        <taxon>Embryophyta</taxon>
        <taxon>Tracheophyta</taxon>
        <taxon>Spermatophyta</taxon>
        <taxon>Magnoliopsida</taxon>
        <taxon>Liliopsida</taxon>
        <taxon>Zingiberales</taxon>
        <taxon>Zingiberaceae</taxon>
        <taxon>Zingiber</taxon>
    </lineage>
</organism>
<proteinExistence type="predicted"/>
<evidence type="ECO:0000313" key="2">
    <source>
        <dbReference type="Proteomes" id="UP000734854"/>
    </source>
</evidence>
<gene>
    <name evidence="1" type="ORF">ZIOFF_000957</name>
</gene>
<evidence type="ECO:0000313" key="1">
    <source>
        <dbReference type="EMBL" id="KAG6535926.1"/>
    </source>
</evidence>
<dbReference type="AlphaFoldDB" id="A0A8J5I1P6"/>
<reference evidence="1 2" key="1">
    <citation type="submission" date="2020-08" db="EMBL/GenBank/DDBJ databases">
        <title>Plant Genome Project.</title>
        <authorList>
            <person name="Zhang R.-G."/>
        </authorList>
    </citation>
    <scope>NUCLEOTIDE SEQUENCE [LARGE SCALE GENOMIC DNA]</scope>
    <source>
        <tissue evidence="1">Rhizome</tissue>
    </source>
</reference>
<dbReference type="PANTHER" id="PTHR36310">
    <property type="entry name" value="CYCLIN-DEPENDENT PROTEIN KINASE INHIBITOR SMR11"/>
    <property type="match status" value="1"/>
</dbReference>
<dbReference type="EMBL" id="JACMSC010000001">
    <property type="protein sequence ID" value="KAG6535926.1"/>
    <property type="molecule type" value="Genomic_DNA"/>
</dbReference>
<keyword evidence="2" id="KW-1185">Reference proteome</keyword>
<dbReference type="OrthoDB" id="777328at2759"/>
<protein>
    <submittedName>
        <fullName evidence="1">Uncharacterized protein</fullName>
    </submittedName>
</protein>
<dbReference type="Proteomes" id="UP000734854">
    <property type="component" value="Unassembled WGS sequence"/>
</dbReference>